<dbReference type="OrthoDB" id="29013at2759"/>
<sequence length="716" mass="79666">MRSNKSRNELEKRHANWKFPSMRLCLCYGEEVRVKKMLPLPEPVGEVQHRPDAGDIEEAESSLRGNGALNYEEARALLGRYEYQKGNVEAALHVFGGIDITALTPKIKLTLARMGDCRRGQSQSDPAAPMSIRAVSLVFEAMFLKAKSLQSLGKFEEAAQSCKVILDIVESSLPDGLPENFGADSKLQETLIGAVELLPELCKLSGCPNEAILAYRRALLYRWNLGVETTARIQKKFGIYLLHTGAEASPPSLRAQMDISFVPKNSLEEAILLFMVLLRKMSSRVIEWDPSVVDHLSFALTMCSQAEPLARVIEALPPGIIERKDMYYSLSLCYYAEGDNLAALNLLKKLLHHSEDPNHLPGLLTASKICSELPTLAEEGISYARRALEIKEDACRHTVGLTNCLLGVSLSEYAKSAISESERFARQSEALQALELASNLTNLRDPKVTYHLSLQLAEERKLDAALYYAKQLLKLEGGTNYKGWLLLARILSGQKRFTDAETIIDAAVDQTATWDQEALLRTKAKLQIAQGHLKKAVETYTQLLGILQAKRKTFGSKKELQKGLQNDDKQLELETWLDLVSTYITLSKWDDAQVCLSKAKEIGPRSASTWHAIGSFREAKGIYKEALDAFTVALDINAAHVPSLISSALVHSRLNSKDNSIARSYLTNALKLDRMNHVAWYNLGLCYKSDDAWFEAADCFEAAASLEETAPIEPFR</sequence>
<name>A0A9Q1KJS9_9CARY</name>
<comment type="caution">
    <text evidence="2">The sequence shown here is derived from an EMBL/GenBank/DDBJ whole genome shotgun (WGS) entry which is preliminary data.</text>
</comment>
<dbReference type="PROSITE" id="PS50005">
    <property type="entry name" value="TPR"/>
    <property type="match status" value="1"/>
</dbReference>
<reference evidence="2" key="1">
    <citation type="submission" date="2022-04" db="EMBL/GenBank/DDBJ databases">
        <title>Carnegiea gigantea Genome sequencing and assembly v2.</title>
        <authorList>
            <person name="Copetti D."/>
            <person name="Sanderson M.J."/>
            <person name="Burquez A."/>
            <person name="Wojciechowski M.F."/>
        </authorList>
    </citation>
    <scope>NUCLEOTIDE SEQUENCE</scope>
    <source>
        <strain evidence="2">SGP5-SGP5p</strain>
        <tissue evidence="2">Aerial part</tissue>
    </source>
</reference>
<dbReference type="InterPro" id="IPR043376">
    <property type="entry name" value="NPG1-like"/>
</dbReference>
<gene>
    <name evidence="2" type="ORF">Cgig2_020833</name>
</gene>
<evidence type="ECO:0000256" key="1">
    <source>
        <dbReference type="PROSITE-ProRule" id="PRU00339"/>
    </source>
</evidence>
<accession>A0A9Q1KJS9</accession>
<dbReference type="InterPro" id="IPR011990">
    <property type="entry name" value="TPR-like_helical_dom_sf"/>
</dbReference>
<keyword evidence="3" id="KW-1185">Reference proteome</keyword>
<dbReference type="PANTHER" id="PTHR44102:SF12">
    <property type="entry name" value="PROTEIN NPGR2"/>
    <property type="match status" value="1"/>
</dbReference>
<dbReference type="Pfam" id="PF13432">
    <property type="entry name" value="TPR_16"/>
    <property type="match status" value="1"/>
</dbReference>
<proteinExistence type="predicted"/>
<keyword evidence="1" id="KW-0802">TPR repeat</keyword>
<feature type="repeat" description="TPR" evidence="1">
    <location>
        <begin position="607"/>
        <end position="640"/>
    </location>
</feature>
<dbReference type="SUPFAM" id="SSF48452">
    <property type="entry name" value="TPR-like"/>
    <property type="match status" value="3"/>
</dbReference>
<evidence type="ECO:0000313" key="3">
    <source>
        <dbReference type="Proteomes" id="UP001153076"/>
    </source>
</evidence>
<dbReference type="InterPro" id="IPR019734">
    <property type="entry name" value="TPR_rpt"/>
</dbReference>
<dbReference type="Gene3D" id="1.25.40.10">
    <property type="entry name" value="Tetratricopeptide repeat domain"/>
    <property type="match status" value="3"/>
</dbReference>
<dbReference type="AlphaFoldDB" id="A0A9Q1KJS9"/>
<dbReference type="EMBL" id="JAKOGI010000109">
    <property type="protein sequence ID" value="KAJ8443987.1"/>
    <property type="molecule type" value="Genomic_DNA"/>
</dbReference>
<dbReference type="PANTHER" id="PTHR44102">
    <property type="entry name" value="PROTEIN NPG1"/>
    <property type="match status" value="1"/>
</dbReference>
<dbReference type="Proteomes" id="UP001153076">
    <property type="component" value="Unassembled WGS sequence"/>
</dbReference>
<evidence type="ECO:0000313" key="2">
    <source>
        <dbReference type="EMBL" id="KAJ8443987.1"/>
    </source>
</evidence>
<organism evidence="2 3">
    <name type="scientific">Carnegiea gigantea</name>
    <dbReference type="NCBI Taxonomy" id="171969"/>
    <lineage>
        <taxon>Eukaryota</taxon>
        <taxon>Viridiplantae</taxon>
        <taxon>Streptophyta</taxon>
        <taxon>Embryophyta</taxon>
        <taxon>Tracheophyta</taxon>
        <taxon>Spermatophyta</taxon>
        <taxon>Magnoliopsida</taxon>
        <taxon>eudicotyledons</taxon>
        <taxon>Gunneridae</taxon>
        <taxon>Pentapetalae</taxon>
        <taxon>Caryophyllales</taxon>
        <taxon>Cactineae</taxon>
        <taxon>Cactaceae</taxon>
        <taxon>Cactoideae</taxon>
        <taxon>Echinocereeae</taxon>
        <taxon>Carnegiea</taxon>
    </lineage>
</organism>
<dbReference type="SMART" id="SM00028">
    <property type="entry name" value="TPR"/>
    <property type="match status" value="7"/>
</dbReference>
<protein>
    <submittedName>
        <fullName evidence="2">Uncharacterized protein</fullName>
    </submittedName>
</protein>
<dbReference type="Pfam" id="PF14559">
    <property type="entry name" value="TPR_19"/>
    <property type="match status" value="1"/>
</dbReference>